<dbReference type="InterPro" id="IPR045540">
    <property type="entry name" value="YegS/DAGK_C"/>
</dbReference>
<dbReference type="InterPro" id="IPR017438">
    <property type="entry name" value="ATP-NAD_kinase_N"/>
</dbReference>
<organism evidence="13 14">
    <name type="scientific">Bowmanella denitrificans</name>
    <dbReference type="NCBI Taxonomy" id="366582"/>
    <lineage>
        <taxon>Bacteria</taxon>
        <taxon>Pseudomonadati</taxon>
        <taxon>Pseudomonadota</taxon>
        <taxon>Gammaproteobacteria</taxon>
        <taxon>Alteromonadales</taxon>
        <taxon>Alteromonadaceae</taxon>
        <taxon>Bowmanella</taxon>
    </lineage>
</organism>
<keyword evidence="9" id="KW-0443">Lipid metabolism</keyword>
<evidence type="ECO:0000313" key="14">
    <source>
        <dbReference type="Proteomes" id="UP001501757"/>
    </source>
</evidence>
<dbReference type="RefSeq" id="WP_343840958.1">
    <property type="nucleotide sequence ID" value="NZ_BAAAEI010000002.1"/>
</dbReference>
<evidence type="ECO:0000256" key="2">
    <source>
        <dbReference type="ARBA" id="ARBA00022516"/>
    </source>
</evidence>
<name>A0ABP3GFU5_9ALTE</name>
<dbReference type="PANTHER" id="PTHR12358:SF106">
    <property type="entry name" value="LIPID KINASE YEGS"/>
    <property type="match status" value="1"/>
</dbReference>
<keyword evidence="14" id="KW-1185">Reference proteome</keyword>
<dbReference type="SMART" id="SM00046">
    <property type="entry name" value="DAGKc"/>
    <property type="match status" value="1"/>
</dbReference>
<evidence type="ECO:0000259" key="12">
    <source>
        <dbReference type="PROSITE" id="PS50146"/>
    </source>
</evidence>
<dbReference type="GO" id="GO:0016301">
    <property type="term" value="F:kinase activity"/>
    <property type="evidence" value="ECO:0007669"/>
    <property type="project" value="UniProtKB-KW"/>
</dbReference>
<feature type="domain" description="DAGKc" evidence="12">
    <location>
        <begin position="13"/>
        <end position="140"/>
    </location>
</feature>
<dbReference type="Pfam" id="PF00781">
    <property type="entry name" value="DAGK_cat"/>
    <property type="match status" value="1"/>
</dbReference>
<comment type="caution">
    <text evidence="13">The sequence shown here is derived from an EMBL/GenBank/DDBJ whole genome shotgun (WGS) entry which is preliminary data.</text>
</comment>
<protein>
    <submittedName>
        <fullName evidence="13">Diacylglycerol kinase</fullName>
    </submittedName>
</protein>
<evidence type="ECO:0000256" key="10">
    <source>
        <dbReference type="ARBA" id="ARBA00023209"/>
    </source>
</evidence>
<dbReference type="InterPro" id="IPR001206">
    <property type="entry name" value="Diacylglycerol_kinase_cat_dom"/>
</dbReference>
<evidence type="ECO:0000256" key="1">
    <source>
        <dbReference type="ARBA" id="ARBA00001946"/>
    </source>
</evidence>
<accession>A0ABP3GFU5</accession>
<gene>
    <name evidence="13" type="ORF">GCM10009092_03240</name>
</gene>
<keyword evidence="8" id="KW-0460">Magnesium</keyword>
<dbReference type="PROSITE" id="PS50146">
    <property type="entry name" value="DAGK"/>
    <property type="match status" value="1"/>
</dbReference>
<dbReference type="InterPro" id="IPR005218">
    <property type="entry name" value="Diacylglycerol/lipid_kinase"/>
</dbReference>
<evidence type="ECO:0000256" key="7">
    <source>
        <dbReference type="ARBA" id="ARBA00022840"/>
    </source>
</evidence>
<dbReference type="EMBL" id="BAAAEI010000002">
    <property type="protein sequence ID" value="GAA0342028.1"/>
    <property type="molecule type" value="Genomic_DNA"/>
</dbReference>
<keyword evidence="2" id="KW-0444">Lipid biosynthesis</keyword>
<dbReference type="Gene3D" id="2.60.200.40">
    <property type="match status" value="1"/>
</dbReference>
<keyword evidence="7" id="KW-0067">ATP-binding</keyword>
<dbReference type="NCBIfam" id="TIGR00147">
    <property type="entry name" value="YegS/Rv2252/BmrU family lipid kinase"/>
    <property type="match status" value="1"/>
</dbReference>
<evidence type="ECO:0000256" key="5">
    <source>
        <dbReference type="ARBA" id="ARBA00022741"/>
    </source>
</evidence>
<evidence type="ECO:0000256" key="4">
    <source>
        <dbReference type="ARBA" id="ARBA00022723"/>
    </source>
</evidence>
<reference evidence="14" key="1">
    <citation type="journal article" date="2019" name="Int. J. Syst. Evol. Microbiol.">
        <title>The Global Catalogue of Microorganisms (GCM) 10K type strain sequencing project: providing services to taxonomists for standard genome sequencing and annotation.</title>
        <authorList>
            <consortium name="The Broad Institute Genomics Platform"/>
            <consortium name="The Broad Institute Genome Sequencing Center for Infectious Disease"/>
            <person name="Wu L."/>
            <person name="Ma J."/>
        </authorList>
    </citation>
    <scope>NUCLEOTIDE SEQUENCE [LARGE SCALE GENOMIC DNA]</scope>
    <source>
        <strain evidence="14">JCM 13378</strain>
    </source>
</reference>
<dbReference type="InterPro" id="IPR016064">
    <property type="entry name" value="NAD/diacylglycerol_kinase_sf"/>
</dbReference>
<keyword evidence="3" id="KW-0808">Transferase</keyword>
<keyword evidence="4" id="KW-0479">Metal-binding</keyword>
<keyword evidence="11" id="KW-1208">Phospholipid metabolism</keyword>
<evidence type="ECO:0000256" key="9">
    <source>
        <dbReference type="ARBA" id="ARBA00023098"/>
    </source>
</evidence>
<keyword evidence="6 13" id="KW-0418">Kinase</keyword>
<dbReference type="PANTHER" id="PTHR12358">
    <property type="entry name" value="SPHINGOSINE KINASE"/>
    <property type="match status" value="1"/>
</dbReference>
<keyword evidence="5" id="KW-0547">Nucleotide-binding</keyword>
<evidence type="ECO:0000256" key="8">
    <source>
        <dbReference type="ARBA" id="ARBA00022842"/>
    </source>
</evidence>
<dbReference type="InterPro" id="IPR050187">
    <property type="entry name" value="Lipid_Phosphate_FormReg"/>
</dbReference>
<proteinExistence type="predicted"/>
<dbReference type="Gene3D" id="3.40.50.10330">
    <property type="entry name" value="Probable inorganic polyphosphate/atp-NAD kinase, domain 1"/>
    <property type="match status" value="1"/>
</dbReference>
<dbReference type="Proteomes" id="UP001501757">
    <property type="component" value="Unassembled WGS sequence"/>
</dbReference>
<comment type="cofactor">
    <cofactor evidence="1">
        <name>Mg(2+)</name>
        <dbReference type="ChEBI" id="CHEBI:18420"/>
    </cofactor>
</comment>
<dbReference type="Pfam" id="PF19279">
    <property type="entry name" value="YegS_C"/>
    <property type="match status" value="1"/>
</dbReference>
<dbReference type="SUPFAM" id="SSF111331">
    <property type="entry name" value="NAD kinase/diacylglycerol kinase-like"/>
    <property type="match status" value="1"/>
</dbReference>
<keyword evidence="10" id="KW-0594">Phospholipid biosynthesis</keyword>
<evidence type="ECO:0000256" key="3">
    <source>
        <dbReference type="ARBA" id="ARBA00022679"/>
    </source>
</evidence>
<evidence type="ECO:0000256" key="11">
    <source>
        <dbReference type="ARBA" id="ARBA00023264"/>
    </source>
</evidence>
<evidence type="ECO:0000313" key="13">
    <source>
        <dbReference type="EMBL" id="GAA0342028.1"/>
    </source>
</evidence>
<evidence type="ECO:0000256" key="6">
    <source>
        <dbReference type="ARBA" id="ARBA00022777"/>
    </source>
</evidence>
<sequence>MADVVFAKTYMPPSLRHFLIILNPLANDNANRYLRTLLSALQQLGDTYDIWQTTANEQANLRHLQQCREQYTDWVVLGGDGTLNLVVNVLAHSDVPLGLIPFGSGNDFARNLYAGQDDPVAVVVGEYCKKVDLGLCNERYFANVLGVGFDGAVVASLYNDQPRRFRRWRYLQAALIKLFTYPEQELHLTSSKIKREPAFIAAFANGRYFGGGMQIAPQAHLDDNMLDCCWVGHTSLPTKLYYLSRIFSGSHICAAAVDYWQDSVFEIHTAGLPIEGDGEFFGVTPAQVCVVPGALCLKVPCVGDRVNTDPVCQD</sequence>